<sequence length="380" mass="42894">MVKRIKILDTTLRDGEQTPNISFNLEEKLKIMRKLEELGVDICELGFPSASQNEYDIIFHLASLPTKMELAVLVRMKKEDILTASNCLRPAKKKRIYLFYPCSDIHLKEKVNKTREEALNIIKENIKIASMYFDTIQFSAEDATRTDIDFLIEAYQVAIDNGATIIGIADTLGFTLPDEYGNLIKKLKRELKYNKETVTFSVHCHNDLGLATANSLAGVLNGADQIEGTINGIGERAGNASLEEISVIIKTKLPEDYKTNLNHELIYSTSKLVENITQIKIPPNKAITGDNAFKHASGIHQAGIIKNPKLYHFFDPKMIGKDKIEIIIGKLSGSKGLEYKLKEMNLDTQKININKLLNELKKKSKISDEIILEEYNKFEC</sequence>
<keyword evidence="3" id="KW-0432">Leucine biosynthesis</keyword>
<dbReference type="Gene3D" id="3.20.20.70">
    <property type="entry name" value="Aldolase class I"/>
    <property type="match status" value="1"/>
</dbReference>
<gene>
    <name evidence="8" type="ORF">CPAV1605_868</name>
</gene>
<evidence type="ECO:0000256" key="4">
    <source>
        <dbReference type="ARBA" id="ARBA00022605"/>
    </source>
</evidence>
<feature type="domain" description="Pyruvate carboxyltransferase" evidence="7">
    <location>
        <begin position="5"/>
        <end position="267"/>
    </location>
</feature>
<name>A0A5E8CIC6_9ZZZZ</name>
<dbReference type="PROSITE" id="PS00816">
    <property type="entry name" value="AIPM_HOMOCIT_SYNTH_2"/>
    <property type="match status" value="1"/>
</dbReference>
<dbReference type="Pfam" id="PF22617">
    <property type="entry name" value="HCS_D2"/>
    <property type="match status" value="1"/>
</dbReference>
<evidence type="ECO:0000256" key="1">
    <source>
        <dbReference type="ARBA" id="ARBA00004689"/>
    </source>
</evidence>
<accession>A0A5E8CIC6</accession>
<dbReference type="AlphaFoldDB" id="A0A5E8CIC6"/>
<dbReference type="PANTHER" id="PTHR10277:SF9">
    <property type="entry name" value="2-ISOPROPYLMALATE SYNTHASE 1, CHLOROPLASTIC-RELATED"/>
    <property type="match status" value="1"/>
</dbReference>
<keyword evidence="5" id="KW-0808">Transferase</keyword>
<protein>
    <recommendedName>
        <fullName evidence="2">2-isopropylmalate synthase</fullName>
        <ecNumber evidence="2">2.3.3.13</ecNumber>
    </recommendedName>
</protein>
<dbReference type="InterPro" id="IPR013785">
    <property type="entry name" value="Aldolase_TIM"/>
</dbReference>
<dbReference type="GO" id="GO:0003852">
    <property type="term" value="F:2-isopropylmalate synthase activity"/>
    <property type="evidence" value="ECO:0007669"/>
    <property type="project" value="UniProtKB-EC"/>
</dbReference>
<dbReference type="InterPro" id="IPR050073">
    <property type="entry name" value="2-IPM_HCS-like"/>
</dbReference>
<dbReference type="CDD" id="cd07940">
    <property type="entry name" value="DRE_TIM_IPMS"/>
    <property type="match status" value="1"/>
</dbReference>
<dbReference type="FunFam" id="3.20.20.70:FF:000010">
    <property type="entry name" value="2-isopropylmalate synthase"/>
    <property type="match status" value="1"/>
</dbReference>
<proteinExistence type="predicted"/>
<dbReference type="InterPro" id="IPR054691">
    <property type="entry name" value="LeuA/HCS_post-cat"/>
</dbReference>
<dbReference type="EC" id="2.3.3.13" evidence="2"/>
<dbReference type="InterPro" id="IPR002034">
    <property type="entry name" value="AIPM/Hcit_synth_CS"/>
</dbReference>
<evidence type="ECO:0000256" key="6">
    <source>
        <dbReference type="ARBA" id="ARBA00023304"/>
    </source>
</evidence>
<comment type="pathway">
    <text evidence="1">Amino-acid biosynthesis; L-leucine biosynthesis; L-leucine from 3-methyl-2-oxobutanoate: step 1/4.</text>
</comment>
<evidence type="ECO:0000256" key="5">
    <source>
        <dbReference type="ARBA" id="ARBA00022679"/>
    </source>
</evidence>
<dbReference type="GO" id="GO:0009098">
    <property type="term" value="P:L-leucine biosynthetic process"/>
    <property type="evidence" value="ECO:0007669"/>
    <property type="project" value="UniProtKB-KW"/>
</dbReference>
<dbReference type="PANTHER" id="PTHR10277">
    <property type="entry name" value="HOMOCITRATE SYNTHASE-RELATED"/>
    <property type="match status" value="1"/>
</dbReference>
<organism evidence="8">
    <name type="scientific">seawater metagenome</name>
    <dbReference type="NCBI Taxonomy" id="1561972"/>
    <lineage>
        <taxon>unclassified sequences</taxon>
        <taxon>metagenomes</taxon>
        <taxon>ecological metagenomes</taxon>
    </lineage>
</organism>
<evidence type="ECO:0000313" key="8">
    <source>
        <dbReference type="EMBL" id="VVU95143.1"/>
    </source>
</evidence>
<keyword evidence="4" id="KW-0028">Amino-acid biosynthesis</keyword>
<dbReference type="Pfam" id="PF00682">
    <property type="entry name" value="HMGL-like"/>
    <property type="match status" value="1"/>
</dbReference>
<dbReference type="PROSITE" id="PS00815">
    <property type="entry name" value="AIPM_HOMOCIT_SYNTH_1"/>
    <property type="match status" value="1"/>
</dbReference>
<evidence type="ECO:0000256" key="3">
    <source>
        <dbReference type="ARBA" id="ARBA00022430"/>
    </source>
</evidence>
<dbReference type="EMBL" id="CABVLZ010000003">
    <property type="protein sequence ID" value="VVU95143.1"/>
    <property type="molecule type" value="Genomic_DNA"/>
</dbReference>
<dbReference type="SUPFAM" id="SSF51569">
    <property type="entry name" value="Aldolase"/>
    <property type="match status" value="1"/>
</dbReference>
<evidence type="ECO:0000256" key="2">
    <source>
        <dbReference type="ARBA" id="ARBA00012973"/>
    </source>
</evidence>
<dbReference type="InterPro" id="IPR000891">
    <property type="entry name" value="PYR_CT"/>
</dbReference>
<dbReference type="PROSITE" id="PS50991">
    <property type="entry name" value="PYR_CT"/>
    <property type="match status" value="1"/>
</dbReference>
<reference evidence="8" key="1">
    <citation type="submission" date="2019-09" db="EMBL/GenBank/DDBJ databases">
        <authorList>
            <person name="Needham M D."/>
        </authorList>
    </citation>
    <scope>NUCLEOTIDE SEQUENCE</scope>
</reference>
<keyword evidence="6" id="KW-0100">Branched-chain amino acid biosynthesis</keyword>
<dbReference type="Gene3D" id="1.10.238.260">
    <property type="match status" value="1"/>
</dbReference>
<evidence type="ECO:0000259" key="7">
    <source>
        <dbReference type="PROSITE" id="PS50991"/>
    </source>
</evidence>